<dbReference type="InterPro" id="IPR001507">
    <property type="entry name" value="ZP_dom"/>
</dbReference>
<feature type="domain" description="ZP" evidence="10">
    <location>
        <begin position="40"/>
        <end position="301"/>
    </location>
</feature>
<evidence type="ECO:0000256" key="9">
    <source>
        <dbReference type="SAM" id="SignalP"/>
    </source>
</evidence>
<feature type="chain" id="PRO_5037691582" evidence="9">
    <location>
        <begin position="27"/>
        <end position="405"/>
    </location>
</feature>
<dbReference type="AlphaFoldDB" id="A0A914C1E0"/>
<keyword evidence="6 8" id="KW-1133">Transmembrane helix</keyword>
<protein>
    <submittedName>
        <fullName evidence="12">ZP domain-containing protein</fullName>
    </submittedName>
</protein>
<evidence type="ECO:0000313" key="11">
    <source>
        <dbReference type="Proteomes" id="UP000887540"/>
    </source>
</evidence>
<dbReference type="InterPro" id="IPR042235">
    <property type="entry name" value="ZP-C_dom"/>
</dbReference>
<keyword evidence="7 8" id="KW-0472">Membrane</keyword>
<reference evidence="12" key="1">
    <citation type="submission" date="2022-11" db="UniProtKB">
        <authorList>
            <consortium name="WormBaseParasite"/>
        </authorList>
    </citation>
    <scope>IDENTIFICATION</scope>
</reference>
<sequence length="405" mass="45750">MVHSIFSTMYNFIGLLLLSMLANLAAKTIDNSLEGTPTVSCGPENIEIRGTTRDDFEGVLFIKNWRRTRGCYNHYEKFVNSTKDPTFSIPLKDMAKCGLELRRNPDSRELEIFAVFIFSFHPNFVTMSDRAFAVHCIFQQQMLTVATKFNFISDLTTRAILDGTATMIKPNLKVLNGRVPDVSLDAATRVYVGDPVIFVWTLKEKSEIYGVRVLDCVAETMDGRKMKIIEDGCSTDDIIITNVQYTENNQKAFADAMAFKFPDAEDVWIKCNIQMCLQRHEHLQILATGENHICPKESVCTKRRKRSVEELTQSRLELGDEDVMVVNNKLQVIDVYAPGTNQTALPLIGDEPITAEIGFKPAICMTQLYFSAAAAFLATIYLSTIICSCIFAYFFYKSSKPNSNW</sequence>
<organism evidence="11 12">
    <name type="scientific">Acrobeloides nanus</name>
    <dbReference type="NCBI Taxonomy" id="290746"/>
    <lineage>
        <taxon>Eukaryota</taxon>
        <taxon>Metazoa</taxon>
        <taxon>Ecdysozoa</taxon>
        <taxon>Nematoda</taxon>
        <taxon>Chromadorea</taxon>
        <taxon>Rhabditida</taxon>
        <taxon>Tylenchina</taxon>
        <taxon>Cephalobomorpha</taxon>
        <taxon>Cephaloboidea</taxon>
        <taxon>Cephalobidae</taxon>
        <taxon>Acrobeloides</taxon>
    </lineage>
</organism>
<proteinExistence type="predicted"/>
<dbReference type="GO" id="GO:0042302">
    <property type="term" value="F:structural constituent of cuticle"/>
    <property type="evidence" value="ECO:0007669"/>
    <property type="project" value="UniProtKB-KW"/>
</dbReference>
<dbReference type="Pfam" id="PF25057">
    <property type="entry name" value="CUT_N"/>
    <property type="match status" value="1"/>
</dbReference>
<keyword evidence="3" id="KW-1003">Cell membrane</keyword>
<feature type="transmembrane region" description="Helical" evidence="8">
    <location>
        <begin position="368"/>
        <end position="396"/>
    </location>
</feature>
<evidence type="ECO:0000256" key="8">
    <source>
        <dbReference type="SAM" id="Phobius"/>
    </source>
</evidence>
<accession>A0A914C1E0</accession>
<evidence type="ECO:0000259" key="10">
    <source>
        <dbReference type="PROSITE" id="PS51034"/>
    </source>
</evidence>
<dbReference type="WBParaSite" id="ACRNAN_Path_1497.g5836.t1">
    <property type="protein sequence ID" value="ACRNAN_Path_1497.g5836.t1"/>
    <property type="gene ID" value="ACRNAN_Path_1497.g5836"/>
</dbReference>
<dbReference type="InterPro" id="IPR057475">
    <property type="entry name" value="CUT_C"/>
</dbReference>
<dbReference type="Gene3D" id="2.60.40.4100">
    <property type="entry name" value="Zona pellucida, ZP-C domain"/>
    <property type="match status" value="1"/>
</dbReference>
<dbReference type="PANTHER" id="PTHR22907:SF13">
    <property type="entry name" value="ZP DOMAIN-CONTAINING PROTEIN"/>
    <property type="match status" value="1"/>
</dbReference>
<keyword evidence="4 8" id="KW-0812">Transmembrane</keyword>
<keyword evidence="5 9" id="KW-0732">Signal</keyword>
<dbReference type="PANTHER" id="PTHR22907">
    <property type="entry name" value="GH04558P"/>
    <property type="match status" value="1"/>
</dbReference>
<dbReference type="SMART" id="SM00241">
    <property type="entry name" value="ZP"/>
    <property type="match status" value="1"/>
</dbReference>
<evidence type="ECO:0000256" key="7">
    <source>
        <dbReference type="ARBA" id="ARBA00023136"/>
    </source>
</evidence>
<evidence type="ECO:0000256" key="6">
    <source>
        <dbReference type="ARBA" id="ARBA00022989"/>
    </source>
</evidence>
<dbReference type="InterPro" id="IPR051962">
    <property type="entry name" value="Cuticlin"/>
</dbReference>
<dbReference type="InterPro" id="IPR056953">
    <property type="entry name" value="CUT_N"/>
</dbReference>
<evidence type="ECO:0000256" key="4">
    <source>
        <dbReference type="ARBA" id="ARBA00022692"/>
    </source>
</evidence>
<dbReference type="Pfam" id="PF25301">
    <property type="entry name" value="CUT_C"/>
    <property type="match status" value="1"/>
</dbReference>
<evidence type="ECO:0000256" key="1">
    <source>
        <dbReference type="ARBA" id="ARBA00004251"/>
    </source>
</evidence>
<evidence type="ECO:0000256" key="3">
    <source>
        <dbReference type="ARBA" id="ARBA00022475"/>
    </source>
</evidence>
<dbReference type="GO" id="GO:0005886">
    <property type="term" value="C:plasma membrane"/>
    <property type="evidence" value="ECO:0007669"/>
    <property type="project" value="UniProtKB-SubCell"/>
</dbReference>
<dbReference type="Proteomes" id="UP000887540">
    <property type="component" value="Unplaced"/>
</dbReference>
<name>A0A914C1E0_9BILA</name>
<feature type="signal peptide" evidence="9">
    <location>
        <begin position="1"/>
        <end position="26"/>
    </location>
</feature>
<dbReference type="PROSITE" id="PS51034">
    <property type="entry name" value="ZP_2"/>
    <property type="match status" value="1"/>
</dbReference>
<comment type="subcellular location">
    <subcellularLocation>
        <location evidence="1">Cell membrane</location>
        <topology evidence="1">Single-pass type I membrane protein</topology>
    </subcellularLocation>
</comment>
<evidence type="ECO:0000256" key="5">
    <source>
        <dbReference type="ARBA" id="ARBA00022729"/>
    </source>
</evidence>
<evidence type="ECO:0000313" key="12">
    <source>
        <dbReference type="WBParaSite" id="ACRNAN_Path_1497.g5836.t1"/>
    </source>
</evidence>
<keyword evidence="11" id="KW-1185">Reference proteome</keyword>
<evidence type="ECO:0000256" key="2">
    <source>
        <dbReference type="ARBA" id="ARBA00022460"/>
    </source>
</evidence>
<keyword evidence="2" id="KW-0193">Cuticle</keyword>